<name>A0A1W6N4G8_9PROT</name>
<dbReference type="AlphaFoldDB" id="A0A1W6N4G8"/>
<dbReference type="KEGG" id="naf:GQ61_05075"/>
<dbReference type="OrthoDB" id="8480706at2"/>
<gene>
    <name evidence="2" type="ORF">GQ61_05075</name>
</gene>
<keyword evidence="1" id="KW-1133">Transmembrane helix</keyword>
<feature type="transmembrane region" description="Helical" evidence="1">
    <location>
        <begin position="20"/>
        <end position="39"/>
    </location>
</feature>
<proteinExistence type="predicted"/>
<reference evidence="2 3" key="1">
    <citation type="submission" date="2014-06" db="EMBL/GenBank/DDBJ databases">
        <title>The genome of the endonuclear symbiont Nucleicultrix amoebiphila.</title>
        <authorList>
            <person name="Schulz F."/>
            <person name="Horn M."/>
        </authorList>
    </citation>
    <scope>NUCLEOTIDE SEQUENCE [LARGE SCALE GENOMIC DNA]</scope>
    <source>
        <strain evidence="2 3">FS5</strain>
    </source>
</reference>
<evidence type="ECO:0000313" key="3">
    <source>
        <dbReference type="Proteomes" id="UP000237351"/>
    </source>
</evidence>
<organism evidence="2 3">
    <name type="scientific">Candidatus Nucleicultrix amoebiphila FS5</name>
    <dbReference type="NCBI Taxonomy" id="1414854"/>
    <lineage>
        <taxon>Bacteria</taxon>
        <taxon>Pseudomonadati</taxon>
        <taxon>Pseudomonadota</taxon>
        <taxon>Alphaproteobacteria</taxon>
        <taxon>Holosporales</taxon>
        <taxon>Candidatus Nucleicultricaceae</taxon>
        <taxon>Candidatus Nucleicultrix</taxon>
    </lineage>
</organism>
<evidence type="ECO:0000313" key="2">
    <source>
        <dbReference type="EMBL" id="ARN84770.1"/>
    </source>
</evidence>
<accession>A0A1W6N4G8</accession>
<evidence type="ECO:0008006" key="4">
    <source>
        <dbReference type="Google" id="ProtNLM"/>
    </source>
</evidence>
<dbReference type="EMBL" id="CP008743">
    <property type="protein sequence ID" value="ARN84770.1"/>
    <property type="molecule type" value="Genomic_DNA"/>
</dbReference>
<dbReference type="InterPro" id="IPR007973">
    <property type="entry name" value="Pilus_assembly_TraE"/>
</dbReference>
<dbReference type="Proteomes" id="UP000237351">
    <property type="component" value="Chromosome"/>
</dbReference>
<dbReference type="RefSeq" id="WP_085784253.1">
    <property type="nucleotide sequence ID" value="NZ_CP008743.1"/>
</dbReference>
<keyword evidence="1" id="KW-0472">Membrane</keyword>
<keyword evidence="3" id="KW-1185">Reference proteome</keyword>
<dbReference type="Pfam" id="PF05309">
    <property type="entry name" value="TraE"/>
    <property type="match status" value="1"/>
</dbReference>
<keyword evidence="1" id="KW-0812">Transmembrane</keyword>
<dbReference type="STRING" id="1414854.GQ61_05075"/>
<evidence type="ECO:0000256" key="1">
    <source>
        <dbReference type="SAM" id="Phobius"/>
    </source>
</evidence>
<sequence length="185" mass="21129">MKPELLLSKAHFLWSQRNFFSIAFGLAMSSNIVLSLCVMNKNERIVMVPMNALDRPLVLENGEFSDAYLIDWANTLLREVLTVNPQTVDYQNKKFLEFSLSPTLLNEKLTQNAKDIKRNQMATVFYPKDFQIDRTLKVITVIGTFMAYLGQDRNPVVTSKTYHLGYTLLSNGVIAIKTLEEKSDV</sequence>
<protein>
    <recommendedName>
        <fullName evidence="4">Type IV conjugative transfer system protein TraE</fullName>
    </recommendedName>
</protein>